<evidence type="ECO:0000313" key="2">
    <source>
        <dbReference type="EMBL" id="EAU64876.1"/>
    </source>
</evidence>
<evidence type="ECO:0000256" key="1">
    <source>
        <dbReference type="SAM" id="MobiDB-lite"/>
    </source>
</evidence>
<dbReference type="EMBL" id="AAMD01000100">
    <property type="protein sequence ID" value="EAU64876.1"/>
    <property type="molecule type" value="Genomic_DNA"/>
</dbReference>
<reference evidence="2 3" key="1">
    <citation type="submission" date="2006-04" db="EMBL/GenBank/DDBJ databases">
        <authorList>
            <person name="Nierman W.C."/>
        </authorList>
    </citation>
    <scope>NUCLEOTIDE SEQUENCE [LARGE SCALE GENOMIC DNA]</scope>
    <source>
        <strain evidence="2 3">DW4/3-1</strain>
    </source>
</reference>
<feature type="region of interest" description="Disordered" evidence="1">
    <location>
        <begin position="1"/>
        <end position="54"/>
    </location>
</feature>
<accession>Q08WM7</accession>
<sequence length="115" mass="12989">MTFLIGRASTRTSSNRRKTARLNSSSTCCAAKFDRRRDRSPQPTSAILGSQSVKSDVHAETRGYDANKKIKGKKHHLPVDTWACCWWRGSARQMYRIGMQPVPCCHRLPSNSLHS</sequence>
<dbReference type="Proteomes" id="UP000032702">
    <property type="component" value="Unassembled WGS sequence"/>
</dbReference>
<feature type="compositionally biased region" description="Polar residues" evidence="1">
    <location>
        <begin position="41"/>
        <end position="54"/>
    </location>
</feature>
<organism evidence="2 3">
    <name type="scientific">Stigmatella aurantiaca (strain DW4/3-1)</name>
    <dbReference type="NCBI Taxonomy" id="378806"/>
    <lineage>
        <taxon>Bacteria</taxon>
        <taxon>Pseudomonadati</taxon>
        <taxon>Myxococcota</taxon>
        <taxon>Myxococcia</taxon>
        <taxon>Myxococcales</taxon>
        <taxon>Cystobacterineae</taxon>
        <taxon>Archangiaceae</taxon>
        <taxon>Stigmatella</taxon>
    </lineage>
</organism>
<gene>
    <name evidence="2" type="ORF">STIAU_5376</name>
</gene>
<comment type="caution">
    <text evidence="2">The sequence shown here is derived from an EMBL/GenBank/DDBJ whole genome shotgun (WGS) entry which is preliminary data.</text>
</comment>
<proteinExistence type="predicted"/>
<evidence type="ECO:0000313" key="3">
    <source>
        <dbReference type="Proteomes" id="UP000032702"/>
    </source>
</evidence>
<dbReference type="AlphaFoldDB" id="Q08WM7"/>
<protein>
    <submittedName>
        <fullName evidence="2">Transposase</fullName>
    </submittedName>
</protein>
<name>Q08WM7_STIAD</name>